<evidence type="ECO:0000256" key="2">
    <source>
        <dbReference type="SAM" id="Phobius"/>
    </source>
</evidence>
<keyword evidence="2" id="KW-1133">Transmembrane helix</keyword>
<gene>
    <name evidence="3" type="ORF">AB8O55_07275</name>
</gene>
<protein>
    <submittedName>
        <fullName evidence="3">Uncharacterized protein</fullName>
    </submittedName>
</protein>
<dbReference type="Proteomes" id="UP001564626">
    <property type="component" value="Unassembled WGS sequence"/>
</dbReference>
<evidence type="ECO:0000313" key="3">
    <source>
        <dbReference type="EMBL" id="MEY8039195.1"/>
    </source>
</evidence>
<feature type="region of interest" description="Disordered" evidence="1">
    <location>
        <begin position="62"/>
        <end position="83"/>
    </location>
</feature>
<proteinExistence type="predicted"/>
<keyword evidence="4" id="KW-1185">Reference proteome</keyword>
<name>A0ABV4CDP4_9PSEU</name>
<keyword evidence="2" id="KW-0812">Transmembrane</keyword>
<evidence type="ECO:0000313" key="4">
    <source>
        <dbReference type="Proteomes" id="UP001564626"/>
    </source>
</evidence>
<dbReference type="EMBL" id="JBGEHV010000009">
    <property type="protein sequence ID" value="MEY8039195.1"/>
    <property type="molecule type" value="Genomic_DNA"/>
</dbReference>
<reference evidence="3 4" key="1">
    <citation type="submission" date="2024-08" db="EMBL/GenBank/DDBJ databases">
        <title>Genome mining of Saccharopolyspora cebuensis PGLac3 from Nigerian medicinal plant.</title>
        <authorList>
            <person name="Ezeobiora C.E."/>
            <person name="Igbokwe N.H."/>
            <person name="Amin D.H."/>
            <person name="Mendie U.E."/>
        </authorList>
    </citation>
    <scope>NUCLEOTIDE SEQUENCE [LARGE SCALE GENOMIC DNA]</scope>
    <source>
        <strain evidence="3 4">PGLac3</strain>
    </source>
</reference>
<accession>A0ABV4CDP4</accession>
<evidence type="ECO:0000256" key="1">
    <source>
        <dbReference type="SAM" id="MobiDB-lite"/>
    </source>
</evidence>
<sequence>MNAPGWLLAAGLVLAPLAALLVRRHRAPGRHRLAPLPVEPPTARPPRRVSWSGDLADALADEPTRVLPRLTPRPPTSYARDPETLRRLLDGLRAL</sequence>
<keyword evidence="2" id="KW-0472">Membrane</keyword>
<feature type="transmembrane region" description="Helical" evidence="2">
    <location>
        <begin position="6"/>
        <end position="22"/>
    </location>
</feature>
<dbReference type="RefSeq" id="WP_345364697.1">
    <property type="nucleotide sequence ID" value="NZ_BAABII010000012.1"/>
</dbReference>
<comment type="caution">
    <text evidence="3">The sequence shown here is derived from an EMBL/GenBank/DDBJ whole genome shotgun (WGS) entry which is preliminary data.</text>
</comment>
<organism evidence="3 4">
    <name type="scientific">Saccharopolyspora cebuensis</name>
    <dbReference type="NCBI Taxonomy" id="418759"/>
    <lineage>
        <taxon>Bacteria</taxon>
        <taxon>Bacillati</taxon>
        <taxon>Actinomycetota</taxon>
        <taxon>Actinomycetes</taxon>
        <taxon>Pseudonocardiales</taxon>
        <taxon>Pseudonocardiaceae</taxon>
        <taxon>Saccharopolyspora</taxon>
    </lineage>
</organism>